<keyword evidence="4 9" id="KW-1003">Cell membrane</keyword>
<feature type="domain" description="ABC transmembrane type-2" evidence="10">
    <location>
        <begin position="52"/>
        <end position="274"/>
    </location>
</feature>
<keyword evidence="3 9" id="KW-0813">Transport</keyword>
<evidence type="ECO:0000256" key="4">
    <source>
        <dbReference type="ARBA" id="ARBA00022475"/>
    </source>
</evidence>
<evidence type="ECO:0000259" key="10">
    <source>
        <dbReference type="PROSITE" id="PS51012"/>
    </source>
</evidence>
<protein>
    <recommendedName>
        <fullName evidence="9">Transport permease protein</fullName>
    </recommendedName>
</protein>
<dbReference type="GO" id="GO:0015920">
    <property type="term" value="P:lipopolysaccharide transport"/>
    <property type="evidence" value="ECO:0007669"/>
    <property type="project" value="TreeGrafter"/>
</dbReference>
<feature type="transmembrane region" description="Helical" evidence="9">
    <location>
        <begin position="52"/>
        <end position="74"/>
    </location>
</feature>
<evidence type="ECO:0000256" key="6">
    <source>
        <dbReference type="ARBA" id="ARBA00022692"/>
    </source>
</evidence>
<dbReference type="OrthoDB" id="4186295at2"/>
<dbReference type="PANTHER" id="PTHR30413">
    <property type="entry name" value="INNER MEMBRANE TRANSPORT PERMEASE"/>
    <property type="match status" value="1"/>
</dbReference>
<comment type="similarity">
    <text evidence="2 9">Belongs to the ABC-2 integral membrane protein family.</text>
</comment>
<comment type="subcellular location">
    <subcellularLocation>
        <location evidence="1">Cell inner membrane</location>
        <topology evidence="1">Multi-pass membrane protein</topology>
    </subcellularLocation>
    <subcellularLocation>
        <location evidence="9">Cell membrane</location>
        <topology evidence="9">Multi-pass membrane protein</topology>
    </subcellularLocation>
</comment>
<feature type="transmembrane region" description="Helical" evidence="9">
    <location>
        <begin position="201"/>
        <end position="222"/>
    </location>
</feature>
<evidence type="ECO:0000256" key="7">
    <source>
        <dbReference type="ARBA" id="ARBA00022989"/>
    </source>
</evidence>
<keyword evidence="6 9" id="KW-0812">Transmembrane</keyword>
<dbReference type="AlphaFoldDB" id="A0A2N9JJD0"/>
<keyword evidence="7 9" id="KW-1133">Transmembrane helix</keyword>
<reference evidence="11 12" key="1">
    <citation type="submission" date="2018-02" db="EMBL/GenBank/DDBJ databases">
        <authorList>
            <person name="Cohen D.B."/>
            <person name="Kent A.D."/>
        </authorList>
    </citation>
    <scope>NUCLEOTIDE SEQUENCE [LARGE SCALE GENOMIC DNA]</scope>
    <source>
        <strain evidence="11">1</strain>
    </source>
</reference>
<dbReference type="EMBL" id="LT985188">
    <property type="protein sequence ID" value="SPD87651.1"/>
    <property type="molecule type" value="Genomic_DNA"/>
</dbReference>
<dbReference type="InterPro" id="IPR013525">
    <property type="entry name" value="ABC2_TM"/>
</dbReference>
<evidence type="ECO:0000313" key="12">
    <source>
        <dbReference type="Proteomes" id="UP000238164"/>
    </source>
</evidence>
<gene>
    <name evidence="11" type="ORF">MPLG2_2621</name>
</gene>
<dbReference type="KEGG" id="mgg:MPLG2_2621"/>
<evidence type="ECO:0000313" key="11">
    <source>
        <dbReference type="EMBL" id="SPD87651.1"/>
    </source>
</evidence>
<proteinExistence type="inferred from homology"/>
<keyword evidence="8 9" id="KW-0472">Membrane</keyword>
<dbReference type="Proteomes" id="UP000238164">
    <property type="component" value="Chromosome 1"/>
</dbReference>
<evidence type="ECO:0000256" key="3">
    <source>
        <dbReference type="ARBA" id="ARBA00022448"/>
    </source>
</evidence>
<dbReference type="Pfam" id="PF01061">
    <property type="entry name" value="ABC2_membrane"/>
    <property type="match status" value="1"/>
</dbReference>
<dbReference type="PROSITE" id="PS51012">
    <property type="entry name" value="ABC_TM2"/>
    <property type="match status" value="1"/>
</dbReference>
<evidence type="ECO:0000256" key="5">
    <source>
        <dbReference type="ARBA" id="ARBA00022519"/>
    </source>
</evidence>
<feature type="transmembrane region" description="Helical" evidence="9">
    <location>
        <begin position="252"/>
        <end position="274"/>
    </location>
</feature>
<organism evidence="11 12">
    <name type="scientific">Micropruina glycogenica</name>
    <dbReference type="NCBI Taxonomy" id="75385"/>
    <lineage>
        <taxon>Bacteria</taxon>
        <taxon>Bacillati</taxon>
        <taxon>Actinomycetota</taxon>
        <taxon>Actinomycetes</taxon>
        <taxon>Propionibacteriales</taxon>
        <taxon>Nocardioidaceae</taxon>
        <taxon>Micropruina</taxon>
    </lineage>
</organism>
<dbReference type="GO" id="GO:0140359">
    <property type="term" value="F:ABC-type transporter activity"/>
    <property type="evidence" value="ECO:0007669"/>
    <property type="project" value="InterPro"/>
</dbReference>
<sequence length="281" mass="32447">MTLAEYATEHGLHRVGARPNLVQYLKQAWSRRDFAIAMARFRIQANQERNRLGMLWLVLQPMLNATIYGLIFYFLQGSNRPADYPAYIVIGVFLFEYFSKSLSNGAKSITGNRSLVQSLAFPRLTLPIAVVIENFMQLMPMLGVMGLTLIVLGHFPTWEWLLMAPLIALYTLFNAGVAMFAARLTVHVRDLTQILPFVNRILFYTSGVLFQVDKIFAAHPWAVRLYDFHPLYQVLQIARGLLMHEGHYSLHYWLYLIIWSVLMCVGGMLFFWVAEERYGRD</sequence>
<dbReference type="GO" id="GO:0005886">
    <property type="term" value="C:plasma membrane"/>
    <property type="evidence" value="ECO:0007669"/>
    <property type="project" value="UniProtKB-SubCell"/>
</dbReference>
<keyword evidence="12" id="KW-1185">Reference proteome</keyword>
<feature type="transmembrane region" description="Helical" evidence="9">
    <location>
        <begin position="86"/>
        <end position="103"/>
    </location>
</feature>
<feature type="transmembrane region" description="Helical" evidence="9">
    <location>
        <begin position="160"/>
        <end position="181"/>
    </location>
</feature>
<evidence type="ECO:0000256" key="2">
    <source>
        <dbReference type="ARBA" id="ARBA00007783"/>
    </source>
</evidence>
<evidence type="ECO:0000256" key="9">
    <source>
        <dbReference type="RuleBase" id="RU361157"/>
    </source>
</evidence>
<name>A0A2N9JJD0_9ACTN</name>
<accession>A0A2N9JJD0</accession>
<dbReference type="RefSeq" id="WP_105186340.1">
    <property type="nucleotide sequence ID" value="NZ_BAAAGO010000031.1"/>
</dbReference>
<evidence type="ECO:0000256" key="1">
    <source>
        <dbReference type="ARBA" id="ARBA00004429"/>
    </source>
</evidence>
<evidence type="ECO:0000256" key="8">
    <source>
        <dbReference type="ARBA" id="ARBA00023136"/>
    </source>
</evidence>
<dbReference type="InterPro" id="IPR047817">
    <property type="entry name" value="ABC2_TM_bact-type"/>
</dbReference>
<dbReference type="PANTHER" id="PTHR30413:SF8">
    <property type="entry name" value="TRANSPORT PERMEASE PROTEIN"/>
    <property type="match status" value="1"/>
</dbReference>
<keyword evidence="5" id="KW-0997">Cell inner membrane</keyword>
<feature type="transmembrane region" description="Helical" evidence="9">
    <location>
        <begin position="124"/>
        <end position="154"/>
    </location>
</feature>